<feature type="transmembrane region" description="Helical" evidence="1">
    <location>
        <begin position="63"/>
        <end position="83"/>
    </location>
</feature>
<feature type="transmembrane region" description="Helical" evidence="1">
    <location>
        <begin position="35"/>
        <end position="56"/>
    </location>
</feature>
<organism evidence="2 3">
    <name type="scientific">Candidatus Taylorbacteria bacterium RIFCSPHIGHO2_02_FULL_43_32b</name>
    <dbReference type="NCBI Taxonomy" id="1802306"/>
    <lineage>
        <taxon>Bacteria</taxon>
        <taxon>Candidatus Tayloriibacteriota</taxon>
    </lineage>
</organism>
<reference evidence="2 3" key="1">
    <citation type="journal article" date="2016" name="Nat. Commun.">
        <title>Thousands of microbial genomes shed light on interconnected biogeochemical processes in an aquifer system.</title>
        <authorList>
            <person name="Anantharaman K."/>
            <person name="Brown C.T."/>
            <person name="Hug L.A."/>
            <person name="Sharon I."/>
            <person name="Castelle C.J."/>
            <person name="Probst A.J."/>
            <person name="Thomas B.C."/>
            <person name="Singh A."/>
            <person name="Wilkins M.J."/>
            <person name="Karaoz U."/>
            <person name="Brodie E.L."/>
            <person name="Williams K.H."/>
            <person name="Hubbard S.S."/>
            <person name="Banfield J.F."/>
        </authorList>
    </citation>
    <scope>NUCLEOTIDE SEQUENCE [LARGE SCALE GENOMIC DNA]</scope>
</reference>
<comment type="caution">
    <text evidence="2">The sequence shown here is derived from an EMBL/GenBank/DDBJ whole genome shotgun (WGS) entry which is preliminary data.</text>
</comment>
<dbReference type="AlphaFoldDB" id="A0A1G2MIQ2"/>
<evidence type="ECO:0000313" key="3">
    <source>
        <dbReference type="Proteomes" id="UP000177130"/>
    </source>
</evidence>
<sequence>MKFVPLVASGLLLILGLLTDLTCKSDSTCFVDSIGQPLFIFGLGLLIVGVFNLVIFSGATKTVNVFSLIFLSIAVIVVLMTEVECRSMLCVDRELMTLWLSGIYTAIGIGIVVYKKIKERRAGSVVAK</sequence>
<accession>A0A1G2MIQ2</accession>
<dbReference type="Proteomes" id="UP000177130">
    <property type="component" value="Unassembled WGS sequence"/>
</dbReference>
<keyword evidence="1" id="KW-0812">Transmembrane</keyword>
<keyword evidence="1" id="KW-1133">Transmembrane helix</keyword>
<protein>
    <submittedName>
        <fullName evidence="2">Uncharacterized protein</fullName>
    </submittedName>
</protein>
<gene>
    <name evidence="2" type="ORF">A3C72_00825</name>
</gene>
<evidence type="ECO:0000313" key="2">
    <source>
        <dbReference type="EMBL" id="OHA23810.1"/>
    </source>
</evidence>
<proteinExistence type="predicted"/>
<dbReference type="EMBL" id="MHRK01000025">
    <property type="protein sequence ID" value="OHA23810.1"/>
    <property type="molecule type" value="Genomic_DNA"/>
</dbReference>
<feature type="transmembrane region" description="Helical" evidence="1">
    <location>
        <begin position="95"/>
        <end position="114"/>
    </location>
</feature>
<name>A0A1G2MIQ2_9BACT</name>
<evidence type="ECO:0000256" key="1">
    <source>
        <dbReference type="SAM" id="Phobius"/>
    </source>
</evidence>
<keyword evidence="1" id="KW-0472">Membrane</keyword>